<dbReference type="AlphaFoldDB" id="A0A932FWP5"/>
<dbReference type="EMBL" id="JACPRF010000226">
    <property type="protein sequence ID" value="MBI2876718.1"/>
    <property type="molecule type" value="Genomic_DNA"/>
</dbReference>
<dbReference type="InterPro" id="IPR016208">
    <property type="entry name" value="Ald_Oxase/xanthine_DH-like"/>
</dbReference>
<evidence type="ECO:0000313" key="4">
    <source>
        <dbReference type="EMBL" id="MBI2876718.1"/>
    </source>
</evidence>
<accession>A0A932FWP5</accession>
<dbReference type="Pfam" id="PF02738">
    <property type="entry name" value="MoCoBD_1"/>
    <property type="match status" value="1"/>
</dbReference>
<keyword evidence="2" id="KW-0560">Oxidoreductase</keyword>
<gene>
    <name evidence="4" type="ORF">HYY20_07535</name>
</gene>
<dbReference type="PANTHER" id="PTHR11908:SF132">
    <property type="entry name" value="ALDEHYDE OXIDASE 1-RELATED"/>
    <property type="match status" value="1"/>
</dbReference>
<evidence type="ECO:0000259" key="3">
    <source>
        <dbReference type="SMART" id="SM01008"/>
    </source>
</evidence>
<dbReference type="InterPro" id="IPR037165">
    <property type="entry name" value="AldOxase/xan_DH_Mopterin-bd_sf"/>
</dbReference>
<comment type="caution">
    <text evidence="4">The sequence shown here is derived from an EMBL/GenBank/DDBJ whole genome shotgun (WGS) entry which is preliminary data.</text>
</comment>
<dbReference type="PANTHER" id="PTHR11908">
    <property type="entry name" value="XANTHINE DEHYDROGENASE"/>
    <property type="match status" value="1"/>
</dbReference>
<dbReference type="Gene3D" id="3.90.1170.50">
    <property type="entry name" value="Aldehyde oxidase/xanthine dehydrogenase, a/b hammerhead"/>
    <property type="match status" value="1"/>
</dbReference>
<sequence length="316" mass="34601">MDEYSVIGQRIPRVDGPIKASGEAKYTADLTLPGMLHGAILRSPLAHARILQIDASRAERLPGVRAVVVGRDLGNFKYGFLPTTRDEAPLALDKVRFIGDEVAAVAAIDEDTAQEALELIRVEYEELPAVFDPLEAMAEGAPRIHEHVERNISTRASMNFGDVERGFRESDYIREDRFVTQPVLHGFLEPHAVLASYDISGKLTIWASKQSPYFLYRNLSTALGLPLSRVRVIQPCIGGGFGGKNESFALDFSAALLSKKTGRPVKIVYSQEEVLTAGRRRHAMVLELKTGVKRDGTLVASHCRNLADGGAYTSVG</sequence>
<dbReference type="Proteomes" id="UP000769766">
    <property type="component" value="Unassembled WGS sequence"/>
</dbReference>
<dbReference type="GO" id="GO:0016491">
    <property type="term" value="F:oxidoreductase activity"/>
    <property type="evidence" value="ECO:0007669"/>
    <property type="project" value="UniProtKB-KW"/>
</dbReference>
<evidence type="ECO:0000313" key="5">
    <source>
        <dbReference type="Proteomes" id="UP000769766"/>
    </source>
</evidence>
<reference evidence="4" key="1">
    <citation type="submission" date="2020-07" db="EMBL/GenBank/DDBJ databases">
        <title>Huge and variable diversity of episymbiotic CPR bacteria and DPANN archaea in groundwater ecosystems.</title>
        <authorList>
            <person name="He C.Y."/>
            <person name="Keren R."/>
            <person name="Whittaker M."/>
            <person name="Farag I.F."/>
            <person name="Doudna J."/>
            <person name="Cate J.H.D."/>
            <person name="Banfield J.F."/>
        </authorList>
    </citation>
    <scope>NUCLEOTIDE SEQUENCE</scope>
    <source>
        <strain evidence="4">NC_groundwater_672_Ag_B-0.1um_62_36</strain>
    </source>
</reference>
<dbReference type="Pfam" id="PF01315">
    <property type="entry name" value="Ald_Xan_dh_C"/>
    <property type="match status" value="1"/>
</dbReference>
<dbReference type="SUPFAM" id="SSF56003">
    <property type="entry name" value="Molybdenum cofactor-binding domain"/>
    <property type="match status" value="1"/>
</dbReference>
<keyword evidence="1" id="KW-0500">Molybdenum</keyword>
<dbReference type="SMART" id="SM01008">
    <property type="entry name" value="Ald_Xan_dh_C"/>
    <property type="match status" value="1"/>
</dbReference>
<feature type="non-terminal residue" evidence="4">
    <location>
        <position position="316"/>
    </location>
</feature>
<dbReference type="GO" id="GO:0005506">
    <property type="term" value="F:iron ion binding"/>
    <property type="evidence" value="ECO:0007669"/>
    <property type="project" value="InterPro"/>
</dbReference>
<evidence type="ECO:0000256" key="1">
    <source>
        <dbReference type="ARBA" id="ARBA00022505"/>
    </source>
</evidence>
<dbReference type="InterPro" id="IPR000674">
    <property type="entry name" value="Ald_Oxase/Xan_DH_a/b"/>
</dbReference>
<proteinExistence type="predicted"/>
<name>A0A932FWP5_UNCTE</name>
<protein>
    <submittedName>
        <fullName evidence="4">Molybdopterin-dependent oxidoreductase</fullName>
    </submittedName>
</protein>
<dbReference type="SUPFAM" id="SSF54665">
    <property type="entry name" value="CO dehydrogenase molybdoprotein N-domain-like"/>
    <property type="match status" value="1"/>
</dbReference>
<feature type="domain" description="Aldehyde oxidase/xanthine dehydrogenase a/b hammerhead" evidence="3">
    <location>
        <begin position="21"/>
        <end position="128"/>
    </location>
</feature>
<evidence type="ECO:0000256" key="2">
    <source>
        <dbReference type="ARBA" id="ARBA00023002"/>
    </source>
</evidence>
<dbReference type="InterPro" id="IPR008274">
    <property type="entry name" value="AldOxase/xan_DH_MoCoBD1"/>
</dbReference>
<dbReference type="InterPro" id="IPR036856">
    <property type="entry name" value="Ald_Oxase/Xan_DH_a/b_sf"/>
</dbReference>
<dbReference type="Gene3D" id="3.30.365.10">
    <property type="entry name" value="Aldehyde oxidase/xanthine dehydrogenase, molybdopterin binding domain"/>
    <property type="match status" value="2"/>
</dbReference>
<organism evidence="4 5">
    <name type="scientific">Tectimicrobiota bacterium</name>
    <dbReference type="NCBI Taxonomy" id="2528274"/>
    <lineage>
        <taxon>Bacteria</taxon>
        <taxon>Pseudomonadati</taxon>
        <taxon>Nitrospinota/Tectimicrobiota group</taxon>
        <taxon>Candidatus Tectimicrobiota</taxon>
    </lineage>
</organism>